<dbReference type="InterPro" id="IPR043899">
    <property type="entry name" value="DUF5789"/>
</dbReference>
<organism evidence="1 2">
    <name type="scientific">Halobacterium jilantaiense</name>
    <dbReference type="NCBI Taxonomy" id="355548"/>
    <lineage>
        <taxon>Archaea</taxon>
        <taxon>Methanobacteriati</taxon>
        <taxon>Methanobacteriota</taxon>
        <taxon>Stenosarchaea group</taxon>
        <taxon>Halobacteria</taxon>
        <taxon>Halobacteriales</taxon>
        <taxon>Halobacteriaceae</taxon>
        <taxon>Halobacterium</taxon>
    </lineage>
</organism>
<reference evidence="1 2" key="1">
    <citation type="submission" date="2016-10" db="EMBL/GenBank/DDBJ databases">
        <authorList>
            <person name="de Groot N.N."/>
        </authorList>
    </citation>
    <scope>NUCLEOTIDE SEQUENCE [LARGE SCALE GENOMIC DNA]</scope>
    <source>
        <strain evidence="1 2">CGMCC 1.5337</strain>
    </source>
</reference>
<name>A0A1I0NAY1_9EURY</name>
<dbReference type="Proteomes" id="UP000198518">
    <property type="component" value="Unassembled WGS sequence"/>
</dbReference>
<dbReference type="EMBL" id="FOJA01000001">
    <property type="protein sequence ID" value="SEV98086.1"/>
    <property type="molecule type" value="Genomic_DNA"/>
</dbReference>
<protein>
    <submittedName>
        <fullName evidence="1">Uncharacterized protein</fullName>
    </submittedName>
</protein>
<dbReference type="Pfam" id="PF19102">
    <property type="entry name" value="DUF5789"/>
    <property type="match status" value="1"/>
</dbReference>
<dbReference type="STRING" id="355548.SAMN04487945_0715"/>
<evidence type="ECO:0000313" key="2">
    <source>
        <dbReference type="Proteomes" id="UP000198518"/>
    </source>
</evidence>
<keyword evidence="2" id="KW-1185">Reference proteome</keyword>
<dbReference type="AlphaFoldDB" id="A0A1I0NAY1"/>
<sequence length="107" mass="11418">MAARPPTGDDDGDAEPVVFGIATVDKHLRDAGVSFPATGEDVVAALGDPEVKCGPNGPTVALSAVVERTGRSEFETRREFLDALYPEFERERTQSGGIVSWLRSLVS</sequence>
<accession>A0A1I0NAY1</accession>
<dbReference type="RefSeq" id="WP_089668018.1">
    <property type="nucleotide sequence ID" value="NZ_FOJA01000001.1"/>
</dbReference>
<dbReference type="OrthoDB" id="317711at2157"/>
<gene>
    <name evidence="1" type="ORF">SAMN04487945_0715</name>
</gene>
<evidence type="ECO:0000313" key="1">
    <source>
        <dbReference type="EMBL" id="SEV98086.1"/>
    </source>
</evidence>
<proteinExistence type="predicted"/>